<dbReference type="GO" id="GO:0071949">
    <property type="term" value="F:FAD binding"/>
    <property type="evidence" value="ECO:0007669"/>
    <property type="project" value="InterPro"/>
</dbReference>
<dbReference type="AlphaFoldDB" id="A0A921MES1"/>
<dbReference type="GO" id="GO:0046872">
    <property type="term" value="F:metal ion binding"/>
    <property type="evidence" value="ECO:0007669"/>
    <property type="project" value="UniProtKB-KW"/>
</dbReference>
<dbReference type="InterPro" id="IPR004017">
    <property type="entry name" value="Cys_rich_dom"/>
</dbReference>
<name>A0A921MES1_9MICO</name>
<proteinExistence type="predicted"/>
<keyword evidence="3" id="KW-0479">Metal-binding</keyword>
<evidence type="ECO:0000256" key="7">
    <source>
        <dbReference type="ARBA" id="ARBA00023014"/>
    </source>
</evidence>
<sequence length="920" mass="97366">MTGFIADLTSSIEGSVDTSARARAEYAVDASNYRVVPQAVVFPKTTADVAAALDVARSHQVPITSRGGGTSQAGNAVGPGIVLDFSRHLNKILDVDPVQKTARVQPGALMSELQKAGAPHGLRFGPDPSTKNRATIAGMIGNNSCGPHAISYGRTVDNTVEMDVIDGTGRAFTAGAGLDAVPGLADIAARHLAVIRTEFGRFSRQASAYAMEHLLPENKPNLAKFLVGSEGTLTTITEAVVSLGDVPSSPTVLALGYPTMFEAADAVPRVLPFKPLAVEGIDSRLMNMVRAAKGPGAVPELPAGQGWLLIEVGGASAAEAVANAELIAKEAGTDSYRIIPAGKEATTLWSIRADAGGLAGRTESGDPAWTGWEDAAVPPEVLGDYLREQDELMNSYGVVGLPYGHFGDGCVHMRTDFPFDQPNGTEIFRSFLLDAGRLVARYGGSASGEHGDGRARSELLRLQHSEEAIQALEEVKALFDPQNLLNPGIIVEPLPLDADLRRPAAVNITAGTGFAFAHDKGSFTNAVHRCVGVGKCRADTTGSGGFMCPSYLATRDEKDSTRGRARVLQEVTNGGLIDDWNHEAVHESLDMCLSCKACGSDCPAGVDMAQYKSEVLHRTYKGKMRPLSHYALGWLPLWGKLLTTVPGVSSLANKALSFEPLAKAVMAGGGMDTRRGMVAFNTQRFSRWAKRNVPQPGRQDYVAAPAVGSDRRKQVLLWADSFSEYLSDDGARATVEVLQRAGFEVLLPDSQACCGLTLISTGQLDAARSRLTSTMEVLSPYAQKGIPIVGVEPSCTAVLRSDLVDLFPEDARAKAIAARTRTLAEVLADSEVPVPDLTGRTIVVQPHCHQYSVMGYAADRALLERTGATVKELAGCCGLAGNFGMEAGHYEVSVAVAENALLPALRDAPADSIYVADGYS</sequence>
<protein>
    <submittedName>
        <fullName evidence="9">FAD-binding oxidoreductase</fullName>
    </submittedName>
</protein>
<evidence type="ECO:0000256" key="6">
    <source>
        <dbReference type="ARBA" id="ARBA00023004"/>
    </source>
</evidence>
<dbReference type="SUPFAM" id="SSF56176">
    <property type="entry name" value="FAD-binding/transporter-associated domain-like"/>
    <property type="match status" value="1"/>
</dbReference>
<dbReference type="InterPro" id="IPR036318">
    <property type="entry name" value="FAD-bd_PCMH-like_sf"/>
</dbReference>
<dbReference type="InterPro" id="IPR017900">
    <property type="entry name" value="4Fe4S_Fe_S_CS"/>
</dbReference>
<dbReference type="GO" id="GO:0051536">
    <property type="term" value="F:iron-sulfur cluster binding"/>
    <property type="evidence" value="ECO:0007669"/>
    <property type="project" value="UniProtKB-KW"/>
</dbReference>
<accession>A0A921MES1</accession>
<feature type="domain" description="FAD-binding PCMH-type" evidence="8">
    <location>
        <begin position="33"/>
        <end position="246"/>
    </location>
</feature>
<dbReference type="InterPro" id="IPR006094">
    <property type="entry name" value="Oxid_FAD_bind_N"/>
</dbReference>
<dbReference type="Gene3D" id="1.10.45.10">
    <property type="entry name" value="Vanillyl-alcohol Oxidase, Chain A, domain 4"/>
    <property type="match status" value="1"/>
</dbReference>
<dbReference type="Gene3D" id="3.30.70.2740">
    <property type="match status" value="1"/>
</dbReference>
<keyword evidence="7" id="KW-0411">Iron-sulfur</keyword>
<keyword evidence="6" id="KW-0408">Iron</keyword>
<keyword evidence="4" id="KW-0274">FAD</keyword>
<evidence type="ECO:0000256" key="4">
    <source>
        <dbReference type="ARBA" id="ARBA00022827"/>
    </source>
</evidence>
<comment type="cofactor">
    <cofactor evidence="1">
        <name>FAD</name>
        <dbReference type="ChEBI" id="CHEBI:57692"/>
    </cofactor>
</comment>
<evidence type="ECO:0000256" key="5">
    <source>
        <dbReference type="ARBA" id="ARBA00023002"/>
    </source>
</evidence>
<keyword evidence="5" id="KW-0560">Oxidoreductase</keyword>
<dbReference type="Pfam" id="PF02913">
    <property type="entry name" value="FAD-oxidase_C"/>
    <property type="match status" value="1"/>
</dbReference>
<comment type="caution">
    <text evidence="9">The sequence shown here is derived from an EMBL/GenBank/DDBJ whole genome shotgun (WGS) entry which is preliminary data.</text>
</comment>
<evidence type="ECO:0000313" key="9">
    <source>
        <dbReference type="EMBL" id="HJG80753.1"/>
    </source>
</evidence>
<dbReference type="InterPro" id="IPR016164">
    <property type="entry name" value="FAD-linked_Oxase-like_C"/>
</dbReference>
<organism evidence="9 10">
    <name type="scientific">Brevibacterium senegalense</name>
    <dbReference type="NCBI Taxonomy" id="1033736"/>
    <lineage>
        <taxon>Bacteria</taxon>
        <taxon>Bacillati</taxon>
        <taxon>Actinomycetota</taxon>
        <taxon>Actinomycetes</taxon>
        <taxon>Micrococcales</taxon>
        <taxon>Brevibacteriaceae</taxon>
        <taxon>Brevibacterium</taxon>
    </lineage>
</organism>
<dbReference type="InterPro" id="IPR017896">
    <property type="entry name" value="4Fe4S_Fe-S-bd"/>
</dbReference>
<dbReference type="SUPFAM" id="SSF46548">
    <property type="entry name" value="alpha-helical ferredoxin"/>
    <property type="match status" value="1"/>
</dbReference>
<evidence type="ECO:0000313" key="10">
    <source>
        <dbReference type="Proteomes" id="UP000784435"/>
    </source>
</evidence>
<dbReference type="SUPFAM" id="SSF55103">
    <property type="entry name" value="FAD-linked oxidases, C-terminal domain"/>
    <property type="match status" value="1"/>
</dbReference>
<evidence type="ECO:0000256" key="2">
    <source>
        <dbReference type="ARBA" id="ARBA00022630"/>
    </source>
</evidence>
<dbReference type="PROSITE" id="PS00198">
    <property type="entry name" value="4FE4S_FER_1"/>
    <property type="match status" value="1"/>
</dbReference>
<reference evidence="9" key="1">
    <citation type="journal article" date="2021" name="PeerJ">
        <title>Extensive microbial diversity within the chicken gut microbiome revealed by metagenomics and culture.</title>
        <authorList>
            <person name="Gilroy R."/>
            <person name="Ravi A."/>
            <person name="Getino M."/>
            <person name="Pursley I."/>
            <person name="Horton D.L."/>
            <person name="Alikhan N.F."/>
            <person name="Baker D."/>
            <person name="Gharbi K."/>
            <person name="Hall N."/>
            <person name="Watson M."/>
            <person name="Adriaenssens E.M."/>
            <person name="Foster-Nyarko E."/>
            <person name="Jarju S."/>
            <person name="Secka A."/>
            <person name="Antonio M."/>
            <person name="Oren A."/>
            <person name="Chaudhuri R.R."/>
            <person name="La Ragione R."/>
            <person name="Hildebrand F."/>
            <person name="Pallen M.J."/>
        </authorList>
    </citation>
    <scope>NUCLEOTIDE SEQUENCE</scope>
    <source>
        <strain evidence="9">ChiGjej5B5-7349</strain>
    </source>
</reference>
<dbReference type="Pfam" id="PF13183">
    <property type="entry name" value="Fer4_8"/>
    <property type="match status" value="1"/>
</dbReference>
<gene>
    <name evidence="9" type="ORF">K8V08_10125</name>
</gene>
<dbReference type="InterPro" id="IPR016166">
    <property type="entry name" value="FAD-bd_PCMH"/>
</dbReference>
<dbReference type="GO" id="GO:0004458">
    <property type="term" value="F:D-lactate dehydrogenase (cytochrome) activity"/>
    <property type="evidence" value="ECO:0007669"/>
    <property type="project" value="TreeGrafter"/>
</dbReference>
<evidence type="ECO:0000256" key="3">
    <source>
        <dbReference type="ARBA" id="ARBA00022723"/>
    </source>
</evidence>
<feature type="non-terminal residue" evidence="9">
    <location>
        <position position="920"/>
    </location>
</feature>
<dbReference type="Proteomes" id="UP000784435">
    <property type="component" value="Unassembled WGS sequence"/>
</dbReference>
<dbReference type="InterPro" id="IPR004113">
    <property type="entry name" value="FAD-bd_oxidored_4_C"/>
</dbReference>
<dbReference type="Pfam" id="PF01565">
    <property type="entry name" value="FAD_binding_4"/>
    <property type="match status" value="1"/>
</dbReference>
<keyword evidence="2" id="KW-0285">Flavoprotein</keyword>
<dbReference type="GO" id="GO:0008720">
    <property type="term" value="F:D-lactate dehydrogenase (NAD+) activity"/>
    <property type="evidence" value="ECO:0007669"/>
    <property type="project" value="TreeGrafter"/>
</dbReference>
<dbReference type="PROSITE" id="PS51387">
    <property type="entry name" value="FAD_PCMH"/>
    <property type="match status" value="1"/>
</dbReference>
<dbReference type="EMBL" id="DYUK01000222">
    <property type="protein sequence ID" value="HJG80753.1"/>
    <property type="molecule type" value="Genomic_DNA"/>
</dbReference>
<dbReference type="PANTHER" id="PTHR11748">
    <property type="entry name" value="D-LACTATE DEHYDROGENASE"/>
    <property type="match status" value="1"/>
</dbReference>
<dbReference type="InterPro" id="IPR016171">
    <property type="entry name" value="Vanillyl_alc_oxidase_C-sub2"/>
</dbReference>
<reference evidence="9" key="2">
    <citation type="submission" date="2021-09" db="EMBL/GenBank/DDBJ databases">
        <authorList>
            <person name="Gilroy R."/>
        </authorList>
    </citation>
    <scope>NUCLEOTIDE SEQUENCE</scope>
    <source>
        <strain evidence="9">ChiGjej5B5-7349</strain>
    </source>
</reference>
<dbReference type="Gene3D" id="3.30.465.10">
    <property type="match status" value="1"/>
</dbReference>
<dbReference type="InterPro" id="IPR016169">
    <property type="entry name" value="FAD-bd_PCMH_sub2"/>
</dbReference>
<evidence type="ECO:0000256" key="1">
    <source>
        <dbReference type="ARBA" id="ARBA00001974"/>
    </source>
</evidence>
<dbReference type="GO" id="GO:1903457">
    <property type="term" value="P:lactate catabolic process"/>
    <property type="evidence" value="ECO:0007669"/>
    <property type="project" value="TreeGrafter"/>
</dbReference>
<evidence type="ECO:0000259" key="8">
    <source>
        <dbReference type="PROSITE" id="PS51387"/>
    </source>
</evidence>
<dbReference type="Pfam" id="PF02754">
    <property type="entry name" value="CCG"/>
    <property type="match status" value="1"/>
</dbReference>
<dbReference type="PANTHER" id="PTHR11748:SF119">
    <property type="entry name" value="D-2-HYDROXYGLUTARATE DEHYDROGENASE"/>
    <property type="match status" value="1"/>
</dbReference>